<dbReference type="Pfam" id="PF22939">
    <property type="entry name" value="WHD_GPIID"/>
    <property type="match status" value="1"/>
</dbReference>
<dbReference type="eggNOG" id="KOG4177">
    <property type="taxonomic scope" value="Eukaryota"/>
</dbReference>
<dbReference type="EMBL" id="KB445579">
    <property type="protein sequence ID" value="EMD89385.1"/>
    <property type="molecule type" value="Genomic_DNA"/>
</dbReference>
<proteinExistence type="predicted"/>
<dbReference type="HOGENOM" id="CLU_119821_0_0_1"/>
<reference evidence="3" key="2">
    <citation type="journal article" date="2013" name="PLoS Genet.">
        <title>Comparative genome structure, secondary metabolite, and effector coding capacity across Cochliobolus pathogens.</title>
        <authorList>
            <person name="Condon B.J."/>
            <person name="Leng Y."/>
            <person name="Wu D."/>
            <person name="Bushley K.E."/>
            <person name="Ohm R.A."/>
            <person name="Otillar R."/>
            <person name="Martin J."/>
            <person name="Schackwitz W."/>
            <person name="Grimwood J."/>
            <person name="MohdZainudin N."/>
            <person name="Xue C."/>
            <person name="Wang R."/>
            <person name="Manning V.A."/>
            <person name="Dhillon B."/>
            <person name="Tu Z.J."/>
            <person name="Steffenson B.J."/>
            <person name="Salamov A."/>
            <person name="Sun H."/>
            <person name="Lowry S."/>
            <person name="LaButti K."/>
            <person name="Han J."/>
            <person name="Copeland A."/>
            <person name="Lindquist E."/>
            <person name="Barry K."/>
            <person name="Schmutz J."/>
            <person name="Baker S.E."/>
            <person name="Ciuffetti L.M."/>
            <person name="Grigoriev I.V."/>
            <person name="Zhong S."/>
            <person name="Turgeon B.G."/>
        </authorList>
    </citation>
    <scope>NUCLEOTIDE SEQUENCE [LARGE SCALE GENOMIC DNA]</scope>
    <source>
        <strain evidence="3">C5 / ATCC 48332 / race O</strain>
    </source>
</reference>
<dbReference type="OMA" id="HSAMIEG"/>
<dbReference type="PANTHER" id="PTHR10039">
    <property type="entry name" value="AMELOGENIN"/>
    <property type="match status" value="1"/>
</dbReference>
<dbReference type="Proteomes" id="UP000016936">
    <property type="component" value="Unassembled WGS sequence"/>
</dbReference>
<gene>
    <name evidence="2" type="ORF">COCHEDRAFT_18328</name>
</gene>
<sequence>MDGMFLLAELRINSLVTLPTKGHIKNALKNFAKGMEGLEKIYDLAMKRIESQGTESRDLAKQILAWIVYAKRPLSAVELQHAVAVRPNTTKLDEDYITTIDNLRSLCAGLVTIDEDSNIIRLVHYTTQEYFERIGDQWKPDAQFAIVSTCLTYLSFDVFKTGSCSSDEDYGERIQENKFLDYAAKHWGQHSAMIEGKHAENTTCF</sequence>
<accession>M2SVN5</accession>
<evidence type="ECO:0000313" key="2">
    <source>
        <dbReference type="EMBL" id="EMD89385.1"/>
    </source>
</evidence>
<organism evidence="2 3">
    <name type="scientific">Cochliobolus heterostrophus (strain C5 / ATCC 48332 / race O)</name>
    <name type="common">Southern corn leaf blight fungus</name>
    <name type="synonym">Bipolaris maydis</name>
    <dbReference type="NCBI Taxonomy" id="701091"/>
    <lineage>
        <taxon>Eukaryota</taxon>
        <taxon>Fungi</taxon>
        <taxon>Dikarya</taxon>
        <taxon>Ascomycota</taxon>
        <taxon>Pezizomycotina</taxon>
        <taxon>Dothideomycetes</taxon>
        <taxon>Pleosporomycetidae</taxon>
        <taxon>Pleosporales</taxon>
        <taxon>Pleosporineae</taxon>
        <taxon>Pleosporaceae</taxon>
        <taxon>Bipolaris</taxon>
    </lineage>
</organism>
<evidence type="ECO:0000313" key="3">
    <source>
        <dbReference type="Proteomes" id="UP000016936"/>
    </source>
</evidence>
<dbReference type="AlphaFoldDB" id="M2SVN5"/>
<feature type="domain" description="GPI inositol-deacylase winged helix" evidence="1">
    <location>
        <begin position="51"/>
        <end position="146"/>
    </location>
</feature>
<protein>
    <recommendedName>
        <fullName evidence="1">GPI inositol-deacylase winged helix domain-containing protein</fullName>
    </recommendedName>
</protein>
<dbReference type="STRING" id="701091.M2SVN5"/>
<evidence type="ECO:0000259" key="1">
    <source>
        <dbReference type="Pfam" id="PF22939"/>
    </source>
</evidence>
<dbReference type="InterPro" id="IPR054471">
    <property type="entry name" value="GPIID_WHD"/>
</dbReference>
<reference evidence="2 3" key="1">
    <citation type="journal article" date="2012" name="PLoS Pathog.">
        <title>Diverse lifestyles and strategies of plant pathogenesis encoded in the genomes of eighteen Dothideomycetes fungi.</title>
        <authorList>
            <person name="Ohm R.A."/>
            <person name="Feau N."/>
            <person name="Henrissat B."/>
            <person name="Schoch C.L."/>
            <person name="Horwitz B.A."/>
            <person name="Barry K.W."/>
            <person name="Condon B.J."/>
            <person name="Copeland A.C."/>
            <person name="Dhillon B."/>
            <person name="Glaser F."/>
            <person name="Hesse C.N."/>
            <person name="Kosti I."/>
            <person name="LaButti K."/>
            <person name="Lindquist E.A."/>
            <person name="Lucas S."/>
            <person name="Salamov A.A."/>
            <person name="Bradshaw R.E."/>
            <person name="Ciuffetti L."/>
            <person name="Hamelin R.C."/>
            <person name="Kema G.H.J."/>
            <person name="Lawrence C."/>
            <person name="Scott J.A."/>
            <person name="Spatafora J.W."/>
            <person name="Turgeon B.G."/>
            <person name="de Wit P.J.G.M."/>
            <person name="Zhong S."/>
            <person name="Goodwin S.B."/>
            <person name="Grigoriev I.V."/>
        </authorList>
    </citation>
    <scope>NUCLEOTIDE SEQUENCE [LARGE SCALE GENOMIC DNA]</scope>
    <source>
        <strain evidence="3">C5 / ATCC 48332 / race O</strain>
    </source>
</reference>
<name>M2SVN5_COCH5</name>
<dbReference type="PANTHER" id="PTHR10039:SF15">
    <property type="entry name" value="NACHT DOMAIN-CONTAINING PROTEIN"/>
    <property type="match status" value="1"/>
</dbReference>
<keyword evidence="3" id="KW-1185">Reference proteome</keyword>